<dbReference type="Pfam" id="PF13439">
    <property type="entry name" value="Glyco_transf_4"/>
    <property type="match status" value="1"/>
</dbReference>
<dbReference type="Proteomes" id="UP000306236">
    <property type="component" value="Unassembled WGS sequence"/>
</dbReference>
<comment type="caution">
    <text evidence="2">The sequence shown here is derived from an EMBL/GenBank/DDBJ whole genome shotgun (WGS) entry which is preliminary data.</text>
</comment>
<dbReference type="AlphaFoldDB" id="A0A4S5BTJ1"/>
<protein>
    <submittedName>
        <fullName evidence="2">Glycosyltransferase family 1 protein</fullName>
    </submittedName>
</protein>
<dbReference type="Gene3D" id="3.40.50.2000">
    <property type="entry name" value="Glycogen Phosphorylase B"/>
    <property type="match status" value="2"/>
</dbReference>
<dbReference type="GO" id="GO:0016757">
    <property type="term" value="F:glycosyltransferase activity"/>
    <property type="evidence" value="ECO:0007669"/>
    <property type="project" value="TreeGrafter"/>
</dbReference>
<dbReference type="OrthoDB" id="9802525at2"/>
<evidence type="ECO:0000313" key="3">
    <source>
        <dbReference type="Proteomes" id="UP000306236"/>
    </source>
</evidence>
<organism evidence="2 3">
    <name type="scientific">Lampropedia aestuarii</name>
    <dbReference type="NCBI Taxonomy" id="2562762"/>
    <lineage>
        <taxon>Bacteria</taxon>
        <taxon>Pseudomonadati</taxon>
        <taxon>Pseudomonadota</taxon>
        <taxon>Betaproteobacteria</taxon>
        <taxon>Burkholderiales</taxon>
        <taxon>Comamonadaceae</taxon>
        <taxon>Lampropedia</taxon>
    </lineage>
</organism>
<keyword evidence="2" id="KW-0808">Transferase</keyword>
<feature type="domain" description="Glycosyltransferase subfamily 4-like N-terminal" evidence="1">
    <location>
        <begin position="37"/>
        <end position="205"/>
    </location>
</feature>
<proteinExistence type="predicted"/>
<accession>A0A4S5BTJ1</accession>
<dbReference type="PANTHER" id="PTHR45947:SF3">
    <property type="entry name" value="SULFOQUINOVOSYL TRANSFERASE SQD2"/>
    <property type="match status" value="1"/>
</dbReference>
<dbReference type="PANTHER" id="PTHR45947">
    <property type="entry name" value="SULFOQUINOVOSYL TRANSFERASE SQD2"/>
    <property type="match status" value="1"/>
</dbReference>
<evidence type="ECO:0000313" key="2">
    <source>
        <dbReference type="EMBL" id="THJ34305.1"/>
    </source>
</evidence>
<dbReference type="Pfam" id="PF13692">
    <property type="entry name" value="Glyco_trans_1_4"/>
    <property type="match status" value="1"/>
</dbReference>
<evidence type="ECO:0000259" key="1">
    <source>
        <dbReference type="Pfam" id="PF13439"/>
    </source>
</evidence>
<sequence>MNNEHDFQAASRTPDDLHDQRRPLRVCLVTETFPPEVNGVAMTAGRVINGLLAAGHKVHIVRPRQPEEDRTQLVSFADLPTTLVRGIGVPGYNGIRFGLPSGKALEKAWRQQRPDVVHVLTEGPLGYSAVRTAQRLGLPIVGGYHTHFDRYTEHYRFGFLRQTVTNYMVRFHNRCHINLAPTHELAEALMAQGMQQVRVMSRGVDRGLFHPQYRSAALRTQWGVGKDDLVLLCVGRLAAEKQLDWVVQAWQAVRQHKPYTKLVLVGGGPEYQRLASSYPDVILTGPVSSHDLGAHYASADLFVFASMSETFGNVVQEALASGVPVVGFDYAAAKELIRHEVNGILVPFGNRQALIDATVQAAQKPQMLRQMARHAAETGRSWKSVLNDLIANYHDAIELASYADRSMQDGPHTQATQHL</sequence>
<keyword evidence="3" id="KW-1185">Reference proteome</keyword>
<dbReference type="SUPFAM" id="SSF53756">
    <property type="entry name" value="UDP-Glycosyltransferase/glycogen phosphorylase"/>
    <property type="match status" value="1"/>
</dbReference>
<dbReference type="InterPro" id="IPR050194">
    <property type="entry name" value="Glycosyltransferase_grp1"/>
</dbReference>
<gene>
    <name evidence="2" type="ORF">E8K88_07250</name>
</gene>
<reference evidence="2 3" key="1">
    <citation type="submission" date="2019-04" db="EMBL/GenBank/DDBJ databases">
        <title>Lampropedia sp YIM MLB12 draf genome.</title>
        <authorList>
            <person name="Wang Y.-X."/>
        </authorList>
    </citation>
    <scope>NUCLEOTIDE SEQUENCE [LARGE SCALE GENOMIC DNA]</scope>
    <source>
        <strain evidence="2 3">YIM MLB12</strain>
    </source>
</reference>
<name>A0A4S5BTJ1_9BURK</name>
<dbReference type="RefSeq" id="WP_136405980.1">
    <property type="nucleotide sequence ID" value="NZ_SSWX01000007.1"/>
</dbReference>
<dbReference type="InterPro" id="IPR028098">
    <property type="entry name" value="Glyco_trans_4-like_N"/>
</dbReference>
<dbReference type="EMBL" id="SSWX01000007">
    <property type="protein sequence ID" value="THJ34305.1"/>
    <property type="molecule type" value="Genomic_DNA"/>
</dbReference>
<dbReference type="CDD" id="cd03814">
    <property type="entry name" value="GT4-like"/>
    <property type="match status" value="1"/>
</dbReference>